<name>A0AAN4ZKL4_9BILA</name>
<comment type="caution">
    <text evidence="1">The sequence shown here is derived from an EMBL/GenBank/DDBJ whole genome shotgun (WGS) entry which is preliminary data.</text>
</comment>
<organism evidence="1 2">
    <name type="scientific">Pristionchus mayeri</name>
    <dbReference type="NCBI Taxonomy" id="1317129"/>
    <lineage>
        <taxon>Eukaryota</taxon>
        <taxon>Metazoa</taxon>
        <taxon>Ecdysozoa</taxon>
        <taxon>Nematoda</taxon>
        <taxon>Chromadorea</taxon>
        <taxon>Rhabditida</taxon>
        <taxon>Rhabditina</taxon>
        <taxon>Diplogasteromorpha</taxon>
        <taxon>Diplogasteroidea</taxon>
        <taxon>Neodiplogasteridae</taxon>
        <taxon>Pristionchus</taxon>
    </lineage>
</organism>
<feature type="non-terminal residue" evidence="1">
    <location>
        <position position="1"/>
    </location>
</feature>
<protein>
    <submittedName>
        <fullName evidence="1">Uncharacterized protein</fullName>
    </submittedName>
</protein>
<proteinExistence type="predicted"/>
<gene>
    <name evidence="1" type="ORF">PMAYCL1PPCAC_10931</name>
</gene>
<dbReference type="EMBL" id="BTRK01000003">
    <property type="protein sequence ID" value="GMR40736.1"/>
    <property type="molecule type" value="Genomic_DNA"/>
</dbReference>
<sequence>FLLSMANLLVNEQHSIQSIVQFPSAKEFSFCGWVKPWANGSENKNIITMLGDRTTITMTTQGLEIRSAQITAFVVLFEFKDYQWNQFCVLCKELVCDMYSNGSLTSFVDKEDEAQGDTYYAAVLAPTEAEYNERINGYLNQIEVTSYEAWFILEF</sequence>
<keyword evidence="2" id="KW-1185">Reference proteome</keyword>
<reference evidence="2" key="1">
    <citation type="submission" date="2022-10" db="EMBL/GenBank/DDBJ databases">
        <title>Genome assembly of Pristionchus species.</title>
        <authorList>
            <person name="Yoshida K."/>
            <person name="Sommer R.J."/>
        </authorList>
    </citation>
    <scope>NUCLEOTIDE SEQUENCE [LARGE SCALE GENOMIC DNA]</scope>
    <source>
        <strain evidence="2">RS5460</strain>
    </source>
</reference>
<evidence type="ECO:0000313" key="1">
    <source>
        <dbReference type="EMBL" id="GMR40736.1"/>
    </source>
</evidence>
<dbReference type="AlphaFoldDB" id="A0AAN4ZKL4"/>
<evidence type="ECO:0000313" key="2">
    <source>
        <dbReference type="Proteomes" id="UP001328107"/>
    </source>
</evidence>
<accession>A0AAN4ZKL4</accession>
<dbReference type="Proteomes" id="UP001328107">
    <property type="component" value="Unassembled WGS sequence"/>
</dbReference>